<accession>A0A401V210</accession>
<keyword evidence="3" id="KW-1185">Reference proteome</keyword>
<dbReference type="InterPro" id="IPR048911">
    <property type="entry name" value="Bflower"/>
</dbReference>
<dbReference type="AlphaFoldDB" id="A0A401V210"/>
<name>A0A401V210_9CELL</name>
<comment type="caution">
    <text evidence="2">The sequence shown here is derived from an EMBL/GenBank/DDBJ whole genome shotgun (WGS) entry which is preliminary data.</text>
</comment>
<reference evidence="2 3" key="1">
    <citation type="submission" date="2018-11" db="EMBL/GenBank/DDBJ databases">
        <title>Draft genome sequence of Cellulomonas takizawaensis strain TKZ-21.</title>
        <authorList>
            <person name="Yamamura H."/>
            <person name="Hayashi T."/>
            <person name="Hamada M."/>
            <person name="Serisawa Y."/>
            <person name="Matsuyama K."/>
            <person name="Nakagawa Y."/>
            <person name="Otoguro M."/>
            <person name="Yanagida F."/>
            <person name="Hayakawa M."/>
        </authorList>
    </citation>
    <scope>NUCLEOTIDE SEQUENCE [LARGE SCALE GENOMIC DNA]</scope>
    <source>
        <strain evidence="2 3">TKZ-21</strain>
    </source>
</reference>
<gene>
    <name evidence="2" type="ORF">CTKZ_25010</name>
</gene>
<feature type="domain" description="4-fold beta flower" evidence="1">
    <location>
        <begin position="8"/>
        <end position="118"/>
    </location>
</feature>
<dbReference type="EMBL" id="BHYL01000211">
    <property type="protein sequence ID" value="GCD20939.1"/>
    <property type="molecule type" value="Genomic_DNA"/>
</dbReference>
<evidence type="ECO:0000259" key="1">
    <source>
        <dbReference type="Pfam" id="PF21784"/>
    </source>
</evidence>
<protein>
    <recommendedName>
        <fullName evidence="1">4-fold beta flower domain-containing protein</fullName>
    </recommendedName>
</protein>
<evidence type="ECO:0000313" key="2">
    <source>
        <dbReference type="EMBL" id="GCD20939.1"/>
    </source>
</evidence>
<organism evidence="2 3">
    <name type="scientific">Cellulomonas algicola</name>
    <dbReference type="NCBI Taxonomy" id="2071633"/>
    <lineage>
        <taxon>Bacteria</taxon>
        <taxon>Bacillati</taxon>
        <taxon>Actinomycetota</taxon>
        <taxon>Actinomycetes</taxon>
        <taxon>Micrococcales</taxon>
        <taxon>Cellulomonadaceae</taxon>
        <taxon>Cellulomonas</taxon>
    </lineage>
</organism>
<sequence length="122" mass="13641">MKGTQMDALYGRNGQVVAWLDSDRILDLHGRHMGWIHNEMIVDQGRVRGWFMSGWIRDTSGGAVAFSGEANGFGPVKPVRGVRPVRPVRSVRPVKPVWPVRPTRPTVTSSWSPYSVGQIFVE</sequence>
<evidence type="ECO:0000313" key="3">
    <source>
        <dbReference type="Proteomes" id="UP000288246"/>
    </source>
</evidence>
<proteinExistence type="predicted"/>
<dbReference type="Pfam" id="PF21784">
    <property type="entry name" value="Bflower"/>
    <property type="match status" value="1"/>
</dbReference>
<dbReference type="Proteomes" id="UP000288246">
    <property type="component" value="Unassembled WGS sequence"/>
</dbReference>